<reference evidence="1 2" key="1">
    <citation type="submission" date="2023-02" db="EMBL/GenBank/DDBJ databases">
        <title>Streptomyces sp. SCA4-21 with antifungal activity against Fusarium oxysporum f. sp. cubense, Streptomyces sp. SCA2-17 with antifungal activity against Fusarium oxysporum f. sp. cubense.</title>
        <authorList>
            <person name="Qi D."/>
        </authorList>
    </citation>
    <scope>NUCLEOTIDE SEQUENCE [LARGE SCALE GENOMIC DNA]</scope>
    <source>
        <strain evidence="1 2">SCA4-21</strain>
    </source>
</reference>
<evidence type="ECO:0000313" key="1">
    <source>
        <dbReference type="EMBL" id="WNF01863.1"/>
    </source>
</evidence>
<gene>
    <name evidence="1" type="ORF">PS467_00375</name>
</gene>
<dbReference type="Gene3D" id="3.20.20.30">
    <property type="entry name" value="Luciferase-like domain"/>
    <property type="match status" value="1"/>
</dbReference>
<accession>A0ABY9VAE2</accession>
<dbReference type="Proteomes" id="UP001305606">
    <property type="component" value="Chromosome"/>
</dbReference>
<dbReference type="InterPro" id="IPR036661">
    <property type="entry name" value="Luciferase-like_sf"/>
</dbReference>
<proteinExistence type="predicted"/>
<evidence type="ECO:0000313" key="2">
    <source>
        <dbReference type="Proteomes" id="UP001305606"/>
    </source>
</evidence>
<name>A0ABY9VAE2_9ACTN</name>
<evidence type="ECO:0008006" key="3">
    <source>
        <dbReference type="Google" id="ProtNLM"/>
    </source>
</evidence>
<dbReference type="SUPFAM" id="SSF51679">
    <property type="entry name" value="Bacterial luciferase-like"/>
    <property type="match status" value="1"/>
</dbReference>
<dbReference type="RefSeq" id="WP_311040110.1">
    <property type="nucleotide sequence ID" value="NZ_CP117522.1"/>
</dbReference>
<keyword evidence="2" id="KW-1185">Reference proteome</keyword>
<sequence>MHAEDWDTAVKICSKWVSDEAALRFAQEFCLFGTAQEITERLRELHATGVTGVFLQHVGSYDLPTELIESVGSTVLPAMRPGAIR</sequence>
<dbReference type="EMBL" id="CP117522">
    <property type="protein sequence ID" value="WNF01863.1"/>
    <property type="molecule type" value="Genomic_DNA"/>
</dbReference>
<protein>
    <recommendedName>
        <fullName evidence="3">Luciferase-like domain-containing protein</fullName>
    </recommendedName>
</protein>
<organism evidence="1 2">
    <name type="scientific">Streptomyces luomodiensis</name>
    <dbReference type="NCBI Taxonomy" id="3026192"/>
    <lineage>
        <taxon>Bacteria</taxon>
        <taxon>Bacillati</taxon>
        <taxon>Actinomycetota</taxon>
        <taxon>Actinomycetes</taxon>
        <taxon>Kitasatosporales</taxon>
        <taxon>Streptomycetaceae</taxon>
        <taxon>Streptomyces</taxon>
    </lineage>
</organism>